<dbReference type="Gene3D" id="3.50.50.60">
    <property type="entry name" value="FAD/NAD(P)-binding domain"/>
    <property type="match status" value="1"/>
</dbReference>
<dbReference type="PANTHER" id="PTHR38663:SF1">
    <property type="entry name" value="L-ORNITHINE N(5)-MONOOXYGENASE"/>
    <property type="match status" value="1"/>
</dbReference>
<feature type="coiled-coil region" evidence="1">
    <location>
        <begin position="420"/>
        <end position="447"/>
    </location>
</feature>
<evidence type="ECO:0000259" key="3">
    <source>
        <dbReference type="SMART" id="SM01408"/>
    </source>
</evidence>
<dbReference type="Pfam" id="PF12998">
    <property type="entry name" value="ING"/>
    <property type="match status" value="1"/>
</dbReference>
<feature type="compositionally biased region" description="Basic and acidic residues" evidence="2">
    <location>
        <begin position="499"/>
        <end position="514"/>
    </location>
</feature>
<evidence type="ECO:0000313" key="5">
    <source>
        <dbReference type="Proteomes" id="UP000232875"/>
    </source>
</evidence>
<dbReference type="OrthoDB" id="76038at2759"/>
<reference evidence="4 5" key="1">
    <citation type="submission" date="2017-10" db="EMBL/GenBank/DDBJ databases">
        <title>A novel species of cold-tolerant Malassezia isolated from bats.</title>
        <authorList>
            <person name="Lorch J.M."/>
            <person name="Palmer J.M."/>
            <person name="Vanderwolf K.J."/>
            <person name="Schmidt K.Z."/>
            <person name="Verant M.L."/>
            <person name="Weller T.J."/>
            <person name="Blehert D.S."/>
        </authorList>
    </citation>
    <scope>NUCLEOTIDE SEQUENCE [LARGE SCALE GENOMIC DNA]</scope>
    <source>
        <strain evidence="4 5">NWHC:44797-103</strain>
    </source>
</reference>
<accession>A0A2N1JFP6</accession>
<feature type="region of interest" description="Disordered" evidence="2">
    <location>
        <begin position="459"/>
        <end position="485"/>
    </location>
</feature>
<dbReference type="Gene3D" id="6.10.140.1740">
    <property type="match status" value="1"/>
</dbReference>
<protein>
    <recommendedName>
        <fullName evidence="3">Inhibitor of growth protein N-terminal histone-binding domain-containing protein</fullName>
    </recommendedName>
</protein>
<proteinExistence type="predicted"/>
<evidence type="ECO:0000313" key="4">
    <source>
        <dbReference type="EMBL" id="PKI85356.1"/>
    </source>
</evidence>
<feature type="region of interest" description="Disordered" evidence="2">
    <location>
        <begin position="497"/>
        <end position="522"/>
    </location>
</feature>
<keyword evidence="1" id="KW-0175">Coiled coil</keyword>
<keyword evidence="5" id="KW-1185">Reference proteome</keyword>
<gene>
    <name evidence="4" type="ORF">MVES_000047</name>
</gene>
<dbReference type="PANTHER" id="PTHR38663">
    <property type="match status" value="1"/>
</dbReference>
<sequence>MEDPAEIAVLTSEYISTLDNLPLEVIHILREIELKDAKTQDVLSRISSKEAQMKDFFSAATGSSSGKFSDGSKAKFDKLAARIASDYARAEDWSSQKQKLSYELWENVLSHYKSLVQNINQIHPDLVAEVQSSLPKLPVMPAIGSLPMALADSGFGESDSDFSDAKMRRRRALHSLSHPSHDYGRSSPSVFTRILESRPAAIYLEEEREFLHWLQRRKNNTVAAPGYKTACTGRGAEKALTHMDHSKRPVREAPFTILILDKLGDGWMGQWNQNFTNLEIPYLRSPMFFHPDPSDLDGLLEYAVKENRASIAPYTHLYEPDANGRTRKKTRDVSVNTHVTSREPELLEIPGVVGKEASKHKKKQSRLRKFSQLQTSLGPAVNERDRRDFHSPGTRLFWDFIQQTVKEYGLEPSRAEDGSVVTLKTRLEEQEREANTTSRKVELLQAEVSEVDYDSHLDSDEEAEFGACSDSDLASSSDDSEAPEPYMEDMMCDLSLADGDDRTSMKESQMENKDATVGTEDPYVRIPTHGTGWAHSSAICTRGFEFPSAAIKRSMQHGKQITVVVVGGGLTSAQICALAVRRGISKVILLMRGFMKMKAFDFGLEWVGKYSNLSKMQFWQTDDPKMRMDIIHSARNGGSIPLPYIKLLLRLAREGKVEIRTHTEVSQAIWREQDAMWDLILHRKDNVTPDTRFMNNKQQPGTFADVQADYIVSCTGTKLGFNTLPFMRKIAEKAKVYEENGLPVLDEDLQYGELPFFCVGPYSSLQIGAAGFNLGGMRESAERVSIKLHEILASHSDDNESDTAQTTDAPNKALGNFPHFAYHYLEVE</sequence>
<dbReference type="InterPro" id="IPR024610">
    <property type="entry name" value="ING_N_histone-binding"/>
</dbReference>
<organism evidence="4 5">
    <name type="scientific">Malassezia vespertilionis</name>
    <dbReference type="NCBI Taxonomy" id="2020962"/>
    <lineage>
        <taxon>Eukaryota</taxon>
        <taxon>Fungi</taxon>
        <taxon>Dikarya</taxon>
        <taxon>Basidiomycota</taxon>
        <taxon>Ustilaginomycotina</taxon>
        <taxon>Malasseziomycetes</taxon>
        <taxon>Malasseziales</taxon>
        <taxon>Malasseziaceae</taxon>
        <taxon>Malassezia</taxon>
    </lineage>
</organism>
<name>A0A2N1JFP6_9BASI</name>
<dbReference type="SMART" id="SM01408">
    <property type="entry name" value="ING"/>
    <property type="match status" value="1"/>
</dbReference>
<dbReference type="InterPro" id="IPR036188">
    <property type="entry name" value="FAD/NAD-bd_sf"/>
</dbReference>
<evidence type="ECO:0000256" key="2">
    <source>
        <dbReference type="SAM" id="MobiDB-lite"/>
    </source>
</evidence>
<dbReference type="Proteomes" id="UP000232875">
    <property type="component" value="Unassembled WGS sequence"/>
</dbReference>
<dbReference type="SUPFAM" id="SSF51905">
    <property type="entry name" value="FAD/NAD(P)-binding domain"/>
    <property type="match status" value="1"/>
</dbReference>
<evidence type="ECO:0000256" key="1">
    <source>
        <dbReference type="SAM" id="Coils"/>
    </source>
</evidence>
<feature type="domain" description="Inhibitor of growth protein N-terminal histone-binding" evidence="3">
    <location>
        <begin position="10"/>
        <end position="122"/>
    </location>
</feature>
<dbReference type="AlphaFoldDB" id="A0A2N1JFP6"/>
<dbReference type="STRING" id="2020962.A0A2N1JFP6"/>
<dbReference type="EMBL" id="KZ454987">
    <property type="protein sequence ID" value="PKI85356.1"/>
    <property type="molecule type" value="Genomic_DNA"/>
</dbReference>